<proteinExistence type="inferred from homology"/>
<evidence type="ECO:0000256" key="4">
    <source>
        <dbReference type="ARBA" id="ARBA00023010"/>
    </source>
</evidence>
<feature type="region of interest" description="Disordered" evidence="12">
    <location>
        <begin position="231"/>
        <end position="280"/>
    </location>
</feature>
<dbReference type="InterPro" id="IPR036388">
    <property type="entry name" value="WH-like_DNA-bd_sf"/>
</dbReference>
<evidence type="ECO:0000256" key="9">
    <source>
        <dbReference type="ARBA" id="ARBA00046271"/>
    </source>
</evidence>
<evidence type="ECO:0000256" key="3">
    <source>
        <dbReference type="ARBA" id="ARBA00022927"/>
    </source>
</evidence>
<accession>A0AAW2HE24</accession>
<dbReference type="InterPro" id="IPR006785">
    <property type="entry name" value="Pex14_N"/>
</dbReference>
<keyword evidence="2 10" id="KW-0813">Transport</keyword>
<evidence type="ECO:0000256" key="7">
    <source>
        <dbReference type="ARBA" id="ARBA00029502"/>
    </source>
</evidence>
<evidence type="ECO:0000256" key="2">
    <source>
        <dbReference type="ARBA" id="ARBA00022448"/>
    </source>
</evidence>
<dbReference type="GO" id="GO:0005102">
    <property type="term" value="F:signaling receptor binding"/>
    <property type="evidence" value="ECO:0007669"/>
    <property type="project" value="TreeGrafter"/>
</dbReference>
<organism evidence="14">
    <name type="scientific">Menopon gallinae</name>
    <name type="common">poultry shaft louse</name>
    <dbReference type="NCBI Taxonomy" id="328185"/>
    <lineage>
        <taxon>Eukaryota</taxon>
        <taxon>Metazoa</taxon>
        <taxon>Ecdysozoa</taxon>
        <taxon>Arthropoda</taxon>
        <taxon>Hexapoda</taxon>
        <taxon>Insecta</taxon>
        <taxon>Pterygota</taxon>
        <taxon>Neoptera</taxon>
        <taxon>Paraneoptera</taxon>
        <taxon>Psocodea</taxon>
        <taxon>Troctomorpha</taxon>
        <taxon>Phthiraptera</taxon>
        <taxon>Amblycera</taxon>
        <taxon>Menoponidae</taxon>
        <taxon>Menopon</taxon>
    </lineage>
</organism>
<keyword evidence="4" id="KW-0811">Translocation</keyword>
<evidence type="ECO:0000256" key="12">
    <source>
        <dbReference type="SAM" id="MobiDB-lite"/>
    </source>
</evidence>
<evidence type="ECO:0000256" key="8">
    <source>
        <dbReference type="ARBA" id="ARBA00029691"/>
    </source>
</evidence>
<dbReference type="InterPro" id="IPR025655">
    <property type="entry name" value="PEX14"/>
</dbReference>
<dbReference type="Pfam" id="PF04695">
    <property type="entry name" value="Pex14_N"/>
    <property type="match status" value="1"/>
</dbReference>
<evidence type="ECO:0000256" key="5">
    <source>
        <dbReference type="ARBA" id="ARBA00023136"/>
    </source>
</evidence>
<comment type="similarity">
    <text evidence="1 10">Belongs to the peroxin-14 family.</text>
</comment>
<feature type="compositionally biased region" description="Polar residues" evidence="12">
    <location>
        <begin position="248"/>
        <end position="271"/>
    </location>
</feature>
<feature type="coiled-coil region" evidence="11">
    <location>
        <begin position="154"/>
        <end position="181"/>
    </location>
</feature>
<evidence type="ECO:0000256" key="6">
    <source>
        <dbReference type="ARBA" id="ARBA00023140"/>
    </source>
</evidence>
<dbReference type="AlphaFoldDB" id="A0AAW2HE24"/>
<dbReference type="GO" id="GO:0016560">
    <property type="term" value="P:protein import into peroxisome matrix, docking"/>
    <property type="evidence" value="ECO:0007669"/>
    <property type="project" value="UniProtKB-UniRule"/>
</dbReference>
<evidence type="ECO:0000256" key="10">
    <source>
        <dbReference type="RuleBase" id="RU367032"/>
    </source>
</evidence>
<keyword evidence="3 10" id="KW-0653">Protein transport</keyword>
<feature type="domain" description="Peroxisome membrane anchor protein Pex14p N-terminal" evidence="13">
    <location>
        <begin position="33"/>
        <end position="77"/>
    </location>
</feature>
<protein>
    <recommendedName>
        <fullName evidence="7 10">Peroxisomal membrane protein PEX14</fullName>
    </recommendedName>
    <alternativeName>
        <fullName evidence="8 10">Peroxin-14</fullName>
    </alternativeName>
</protein>
<evidence type="ECO:0000313" key="14">
    <source>
        <dbReference type="EMBL" id="KAL0268024.1"/>
    </source>
</evidence>
<keyword evidence="5 10" id="KW-0472">Membrane</keyword>
<name>A0AAW2HE24_9NEOP</name>
<comment type="caution">
    <text evidence="14">The sequence shown here is derived from an EMBL/GenBank/DDBJ whole genome shotgun (WGS) entry which is preliminary data.</text>
</comment>
<dbReference type="GO" id="GO:0005778">
    <property type="term" value="C:peroxisomal membrane"/>
    <property type="evidence" value="ECO:0007669"/>
    <property type="project" value="UniProtKB-SubCell"/>
</dbReference>
<keyword evidence="11" id="KW-0175">Coiled coil</keyword>
<dbReference type="GO" id="GO:1990429">
    <property type="term" value="C:peroxisomal importomer complex"/>
    <property type="evidence" value="ECO:0007669"/>
    <property type="project" value="TreeGrafter"/>
</dbReference>
<evidence type="ECO:0000256" key="11">
    <source>
        <dbReference type="SAM" id="Coils"/>
    </source>
</evidence>
<sequence>MDIAQSNNGGDTCGVYGKMSSKEVAIEVQGSIRENMIQTAVDFLNNPSIRTSSDVKKESFLKKKGLTSDEIRIAFERSNSKLSAVPFRHDAHMAFPPPQGSQFEFSWFQRLKDVSLILGASYGLYCFYKMYISPFLFDQSRKPKSIENSISDINDTMKKSIDELKSNIQQVHSELERVMTSQTEQQNYVREISQLKSEIATVKGILLSRHQFPSVSLTTASIPAWQLTGSSHKDDKEILESEDVEHISGSSETEMVPNSNRNGGSQGSDSSLEMIKEVDG</sequence>
<reference evidence="14" key="1">
    <citation type="journal article" date="2024" name="Gigascience">
        <title>Chromosome-level genome of the poultry shaft louse Menopon gallinae provides insight into the host-switching and adaptive evolution of parasitic lice.</title>
        <authorList>
            <person name="Xu Y."/>
            <person name="Ma L."/>
            <person name="Liu S."/>
            <person name="Liang Y."/>
            <person name="Liu Q."/>
            <person name="He Z."/>
            <person name="Tian L."/>
            <person name="Duan Y."/>
            <person name="Cai W."/>
            <person name="Li H."/>
            <person name="Song F."/>
        </authorList>
    </citation>
    <scope>NUCLEOTIDE SEQUENCE</scope>
    <source>
        <strain evidence="14">Cailab_2023a</strain>
    </source>
</reference>
<gene>
    <name evidence="14" type="ORF">PYX00_010113</name>
</gene>
<evidence type="ECO:0000259" key="13">
    <source>
        <dbReference type="Pfam" id="PF04695"/>
    </source>
</evidence>
<dbReference type="Gene3D" id="1.10.10.10">
    <property type="entry name" value="Winged helix-like DNA-binding domain superfamily/Winged helix DNA-binding domain"/>
    <property type="match status" value="1"/>
</dbReference>
<dbReference type="PANTHER" id="PTHR23058">
    <property type="entry name" value="PEROXISOMAL MEMBRANE PROTEIN PEX14"/>
    <property type="match status" value="1"/>
</dbReference>
<comment type="subcellular location">
    <subcellularLocation>
        <location evidence="9 10">Peroxisome membrane</location>
    </subcellularLocation>
</comment>
<evidence type="ECO:0000256" key="1">
    <source>
        <dbReference type="ARBA" id="ARBA00005443"/>
    </source>
</evidence>
<keyword evidence="6 10" id="KW-0576">Peroxisome</keyword>
<dbReference type="PANTHER" id="PTHR23058:SF0">
    <property type="entry name" value="PEROXISOMAL MEMBRANE PROTEIN PEX14"/>
    <property type="match status" value="1"/>
</dbReference>
<dbReference type="EMBL" id="JARGDH010000005">
    <property type="protein sequence ID" value="KAL0268024.1"/>
    <property type="molecule type" value="Genomic_DNA"/>
</dbReference>
<comment type="function">
    <text evidence="10">Component of the PEX13-PEX14 docking complex, a translocon channel that specifically mediates the import of peroxisomal cargo proteins bound to PEX5 receptor. The PEX13-PEX14 docking complex forms a large import pore which can be opened to a diameter of about 9 nm. Mechanistically, PEX5 receptor along with cargo proteins associates with the PEX14 subunit of the PEX13-PEX14 docking complex in the cytosol, leading to the insertion of the receptor into the organelle membrane with the concomitant translocation of the cargo into the peroxisome matrix.</text>
</comment>